<dbReference type="InterPro" id="IPR012341">
    <property type="entry name" value="6hp_glycosidase-like_sf"/>
</dbReference>
<sequence>MLHALADTVRALRRHLDDVILPQWRQAGFNAALGLPHEAISQDGVPLPDQRYRAMACARQIYVHARAPGDEAAAHAAVLFDGLLRHFHDAATGNWHFSVDADARPLDRTQDLYTYAFVIFASAVVFERTRDPRARRTMLATTQAVEARFRRSDGGYDAALDATGVALRGPEQNPVMHLTEAYQAAARVAEPAWFAQKLRDIADDVAGRHLDARTQCIAELPLGTAGNRVEPGHQFEWVALLHCAPQVYEGLSLTLAVPRGSLWARGQGVDAATAGVCAALDPAGPVSDAMQRIWAQTEYARYLALTGDYPALAHQLEQFRTRFLHETGWREVLHPNGELARADMPATTPYHLATCYEALENVVENLAK</sequence>
<name>A0A157RB82_9BORD</name>
<evidence type="ECO:0000256" key="2">
    <source>
        <dbReference type="ARBA" id="ARBA00023235"/>
    </source>
</evidence>
<proteinExistence type="inferred from homology"/>
<dbReference type="RefSeq" id="WP_066419748.1">
    <property type="nucleotide sequence ID" value="NZ_FKBS01000029.1"/>
</dbReference>
<gene>
    <name evidence="3" type="primary">pmi</name>
    <name evidence="3" type="ORF">SAMEA1982600_04608</name>
</gene>
<keyword evidence="2 3" id="KW-0413">Isomerase</keyword>
<reference evidence="3 4" key="1">
    <citation type="submission" date="2016-03" db="EMBL/GenBank/DDBJ databases">
        <authorList>
            <consortium name="Pathogen Informatics"/>
        </authorList>
    </citation>
    <scope>NUCLEOTIDE SEQUENCE [LARGE SCALE GENOMIC DNA]</scope>
    <source>
        <strain evidence="3 4">NCTC13364</strain>
    </source>
</reference>
<dbReference type="AlphaFoldDB" id="A0A157RB82"/>
<dbReference type="PANTHER" id="PTHR15108">
    <property type="entry name" value="N-ACYLGLUCOSAMINE-2-EPIMERASE"/>
    <property type="match status" value="1"/>
</dbReference>
<comment type="similarity">
    <text evidence="1">Belongs to the N-acylglucosamine 2-epimerase family.</text>
</comment>
<accession>A0A157RB82</accession>
<organism evidence="3 4">
    <name type="scientific">Bordetella ansorpii</name>
    <dbReference type="NCBI Taxonomy" id="288768"/>
    <lineage>
        <taxon>Bacteria</taxon>
        <taxon>Pseudomonadati</taxon>
        <taxon>Pseudomonadota</taxon>
        <taxon>Betaproteobacteria</taxon>
        <taxon>Burkholderiales</taxon>
        <taxon>Alcaligenaceae</taxon>
        <taxon>Bordetella</taxon>
    </lineage>
</organism>
<evidence type="ECO:0000313" key="4">
    <source>
        <dbReference type="Proteomes" id="UP000077037"/>
    </source>
</evidence>
<dbReference type="EC" id="5.3.1.8" evidence="3"/>
<evidence type="ECO:0000256" key="1">
    <source>
        <dbReference type="ARBA" id="ARBA00008558"/>
    </source>
</evidence>
<dbReference type="InterPro" id="IPR008928">
    <property type="entry name" value="6-hairpin_glycosidase_sf"/>
</dbReference>
<dbReference type="Proteomes" id="UP000077037">
    <property type="component" value="Unassembled WGS sequence"/>
</dbReference>
<dbReference type="SUPFAM" id="SSF48208">
    <property type="entry name" value="Six-hairpin glycosidases"/>
    <property type="match status" value="1"/>
</dbReference>
<dbReference type="InterPro" id="IPR010819">
    <property type="entry name" value="AGE/CE"/>
</dbReference>
<dbReference type="Gene3D" id="1.50.10.10">
    <property type="match status" value="1"/>
</dbReference>
<protein>
    <submittedName>
        <fullName evidence="3">Mannose-6-phosphate isomerase</fullName>
        <ecNumber evidence="3">5.3.1.8</ecNumber>
    </submittedName>
</protein>
<dbReference type="EMBL" id="FKBS01000029">
    <property type="protein sequence ID" value="SAI55248.1"/>
    <property type="molecule type" value="Genomic_DNA"/>
</dbReference>
<evidence type="ECO:0000313" key="3">
    <source>
        <dbReference type="EMBL" id="SAI55248.1"/>
    </source>
</evidence>
<dbReference type="OrthoDB" id="9806359at2"/>
<dbReference type="GO" id="GO:0004476">
    <property type="term" value="F:mannose-6-phosphate isomerase activity"/>
    <property type="evidence" value="ECO:0007669"/>
    <property type="project" value="UniProtKB-EC"/>
</dbReference>
<dbReference type="GO" id="GO:0005975">
    <property type="term" value="P:carbohydrate metabolic process"/>
    <property type="evidence" value="ECO:0007669"/>
    <property type="project" value="InterPro"/>
</dbReference>
<dbReference type="Pfam" id="PF07221">
    <property type="entry name" value="GlcNAc_2-epim"/>
    <property type="match status" value="1"/>
</dbReference>